<dbReference type="PANTHER" id="PTHR43030:SF1">
    <property type="entry name" value="PHOSPHOENOLPYRUVATE SYNTHASE"/>
    <property type="match status" value="1"/>
</dbReference>
<evidence type="ECO:0000259" key="4">
    <source>
        <dbReference type="Pfam" id="PF00391"/>
    </source>
</evidence>
<dbReference type="AlphaFoldDB" id="A0A4Q0AIP2"/>
<comment type="similarity">
    <text evidence="1">Belongs to the PEP-utilizing enzyme family.</text>
</comment>
<evidence type="ECO:0000256" key="3">
    <source>
        <dbReference type="ARBA" id="ARBA00022840"/>
    </source>
</evidence>
<dbReference type="InterPro" id="IPR036637">
    <property type="entry name" value="Phosphohistidine_dom_sf"/>
</dbReference>
<gene>
    <name evidence="5" type="ORF">EOT05_04260</name>
</gene>
<keyword evidence="3" id="KW-0067">ATP-binding</keyword>
<dbReference type="Pfam" id="PF00391">
    <property type="entry name" value="PEP-utilizers"/>
    <property type="match status" value="1"/>
</dbReference>
<evidence type="ECO:0000256" key="2">
    <source>
        <dbReference type="ARBA" id="ARBA00022741"/>
    </source>
</evidence>
<organism evidence="5 6">
    <name type="scientific">Candidatus Microsaccharimonas sossegonensis</name>
    <dbReference type="NCBI Taxonomy" id="2506948"/>
    <lineage>
        <taxon>Bacteria</taxon>
        <taxon>Candidatus Saccharimonadota</taxon>
        <taxon>Candidatus Saccharimonadia</taxon>
        <taxon>Candidatus Saccharimonadales</taxon>
        <taxon>Candidatus Saccharimonadaceae</taxon>
        <taxon>Candidatus Microsaccharimonas</taxon>
    </lineage>
</organism>
<sequence length="90" mass="9636">MVKVIHSKDDIDKIDSSDIMVAIGTDFDLLEIMNVCSGIITEEGGLLSHASVVSRELKKPCLIGVANATKLLRDGDSITLDATEGKITLH</sequence>
<keyword evidence="6" id="KW-1185">Reference proteome</keyword>
<dbReference type="GO" id="GO:0008986">
    <property type="term" value="F:pyruvate, water dikinase activity"/>
    <property type="evidence" value="ECO:0007669"/>
    <property type="project" value="InterPro"/>
</dbReference>
<dbReference type="InterPro" id="IPR008279">
    <property type="entry name" value="PEP-util_enz_mobile_dom"/>
</dbReference>
<protein>
    <recommendedName>
        <fullName evidence="4">PEP-utilising enzyme mobile domain-containing protein</fullName>
    </recommendedName>
</protein>
<accession>A0A4Q0AIP2</accession>
<name>A0A4Q0AIP2_9BACT</name>
<evidence type="ECO:0000256" key="1">
    <source>
        <dbReference type="ARBA" id="ARBA00007837"/>
    </source>
</evidence>
<dbReference type="Gene3D" id="3.50.30.10">
    <property type="entry name" value="Phosphohistidine domain"/>
    <property type="match status" value="1"/>
</dbReference>
<reference evidence="5" key="1">
    <citation type="submission" date="2019-01" db="EMBL/GenBank/DDBJ databases">
        <title>Genomic signatures and co-occurrence patterns of the ultra-small Saccharimodia (Patescibacteria phylum) suggest a symbiotic lifestyle.</title>
        <authorList>
            <person name="Lemos L."/>
            <person name="Medeiros J."/>
            <person name="Andreote F."/>
            <person name="Fernandes G."/>
            <person name="Varani A."/>
            <person name="Oliveira G."/>
            <person name="Pylro V."/>
        </authorList>
    </citation>
    <scope>NUCLEOTIDE SEQUENCE [LARGE SCALE GENOMIC DNA]</scope>
    <source>
        <strain evidence="5">AMD02</strain>
    </source>
</reference>
<dbReference type="Proteomes" id="UP000289257">
    <property type="component" value="Unassembled WGS sequence"/>
</dbReference>
<proteinExistence type="inferred from homology"/>
<dbReference type="EMBL" id="SCKX01000001">
    <property type="protein sequence ID" value="RWZ78926.1"/>
    <property type="molecule type" value="Genomic_DNA"/>
</dbReference>
<comment type="caution">
    <text evidence="5">The sequence shown here is derived from an EMBL/GenBank/DDBJ whole genome shotgun (WGS) entry which is preliminary data.</text>
</comment>
<dbReference type="SUPFAM" id="SSF52009">
    <property type="entry name" value="Phosphohistidine domain"/>
    <property type="match status" value="1"/>
</dbReference>
<evidence type="ECO:0000313" key="5">
    <source>
        <dbReference type="EMBL" id="RWZ78926.1"/>
    </source>
</evidence>
<keyword evidence="2" id="KW-0547">Nucleotide-binding</keyword>
<dbReference type="GO" id="GO:0005524">
    <property type="term" value="F:ATP binding"/>
    <property type="evidence" value="ECO:0007669"/>
    <property type="project" value="UniProtKB-KW"/>
</dbReference>
<feature type="domain" description="PEP-utilising enzyme mobile" evidence="4">
    <location>
        <begin position="15"/>
        <end position="85"/>
    </location>
</feature>
<dbReference type="InterPro" id="IPR006319">
    <property type="entry name" value="PEP_synth"/>
</dbReference>
<dbReference type="PANTHER" id="PTHR43030">
    <property type="entry name" value="PHOSPHOENOLPYRUVATE SYNTHASE"/>
    <property type="match status" value="1"/>
</dbReference>
<evidence type="ECO:0000313" key="6">
    <source>
        <dbReference type="Proteomes" id="UP000289257"/>
    </source>
</evidence>